<keyword evidence="3" id="KW-1185">Reference proteome</keyword>
<keyword evidence="1" id="KW-1133">Transmembrane helix</keyword>
<dbReference type="RefSeq" id="WP_139234494.1">
    <property type="nucleotide sequence ID" value="NZ_FPBV01000001.1"/>
</dbReference>
<keyword evidence="1" id="KW-0472">Membrane</keyword>
<accession>A0A1I7FC75</accession>
<sequence length="213" mass="24036">MDRPEERVTWYPLAGAVLFLLVVIAASYAWVVVMFPPEKEKNEIFWYMARAAGFTAYELLAFTALLGLTSSAGVWDRWKVRRLVTQWHQFASSLVIAFLVLHLWGLHEDTTIPFPWSKLLVPFSASYRPLYTGFGALALYGLAVLLVTSYLRPHIGSRVWRTVHFLSIPVFVLVTLHGLLSGTDAASVWAAWMYVVPAALFVGVLVPRLLRRA</sequence>
<feature type="transmembrane region" description="Helical" evidence="1">
    <location>
        <begin position="163"/>
        <end position="180"/>
    </location>
</feature>
<reference evidence="3" key="1">
    <citation type="submission" date="2016-10" db="EMBL/GenBank/DDBJ databases">
        <authorList>
            <person name="Varghese N."/>
        </authorList>
    </citation>
    <scope>NUCLEOTIDE SEQUENCE [LARGE SCALE GENOMIC DNA]</scope>
    <source>
        <strain evidence="3">DSM 17980</strain>
    </source>
</reference>
<feature type="transmembrane region" description="Helical" evidence="1">
    <location>
        <begin position="87"/>
        <end position="107"/>
    </location>
</feature>
<dbReference type="OrthoDB" id="6656329at2"/>
<evidence type="ECO:0000256" key="1">
    <source>
        <dbReference type="SAM" id="Phobius"/>
    </source>
</evidence>
<dbReference type="Proteomes" id="UP000183508">
    <property type="component" value="Unassembled WGS sequence"/>
</dbReference>
<feature type="transmembrane region" description="Helical" evidence="1">
    <location>
        <begin position="55"/>
        <end position="75"/>
    </location>
</feature>
<gene>
    <name evidence="2" type="ORF">SAMN05421543_101174</name>
</gene>
<name>A0A1I7FC75_9BACL</name>
<evidence type="ECO:0000313" key="2">
    <source>
        <dbReference type="EMBL" id="SFU33772.1"/>
    </source>
</evidence>
<protein>
    <submittedName>
        <fullName evidence="2">Uncharacterized protein</fullName>
    </submittedName>
</protein>
<dbReference type="EMBL" id="FPBV01000001">
    <property type="protein sequence ID" value="SFU33772.1"/>
    <property type="molecule type" value="Genomic_DNA"/>
</dbReference>
<feature type="transmembrane region" description="Helical" evidence="1">
    <location>
        <begin position="12"/>
        <end position="35"/>
    </location>
</feature>
<proteinExistence type="predicted"/>
<organism evidence="2 3">
    <name type="scientific">Alicyclobacillus macrosporangiidus</name>
    <dbReference type="NCBI Taxonomy" id="392015"/>
    <lineage>
        <taxon>Bacteria</taxon>
        <taxon>Bacillati</taxon>
        <taxon>Bacillota</taxon>
        <taxon>Bacilli</taxon>
        <taxon>Bacillales</taxon>
        <taxon>Alicyclobacillaceae</taxon>
        <taxon>Alicyclobacillus</taxon>
    </lineage>
</organism>
<dbReference type="AlphaFoldDB" id="A0A1I7FC75"/>
<evidence type="ECO:0000313" key="3">
    <source>
        <dbReference type="Proteomes" id="UP000183508"/>
    </source>
</evidence>
<feature type="transmembrane region" description="Helical" evidence="1">
    <location>
        <begin position="127"/>
        <end position="151"/>
    </location>
</feature>
<keyword evidence="1" id="KW-0812">Transmembrane</keyword>
<feature type="transmembrane region" description="Helical" evidence="1">
    <location>
        <begin position="186"/>
        <end position="210"/>
    </location>
</feature>
<dbReference type="STRING" id="392015.SAMN05421543_101174"/>